<dbReference type="AlphaFoldDB" id="A0AAW2QHK5"/>
<gene>
    <name evidence="1" type="ORF">Sradi_3618900</name>
</gene>
<dbReference type="EMBL" id="JACGWJ010000015">
    <property type="protein sequence ID" value="KAL0367288.1"/>
    <property type="molecule type" value="Genomic_DNA"/>
</dbReference>
<sequence length="62" mass="7325">MEEWNQSIIWASKRWRGKHLWHAGSRAVLTAIVYHIWDERNSRKFKATATSAEVVEGEQLKM</sequence>
<reference evidence="1" key="1">
    <citation type="submission" date="2020-06" db="EMBL/GenBank/DDBJ databases">
        <authorList>
            <person name="Li T."/>
            <person name="Hu X."/>
            <person name="Zhang T."/>
            <person name="Song X."/>
            <person name="Zhang H."/>
            <person name="Dai N."/>
            <person name="Sheng W."/>
            <person name="Hou X."/>
            <person name="Wei L."/>
        </authorList>
    </citation>
    <scope>NUCLEOTIDE SEQUENCE</scope>
    <source>
        <strain evidence="1">G02</strain>
        <tissue evidence="1">Leaf</tissue>
    </source>
</reference>
<protein>
    <submittedName>
        <fullName evidence="1">Uncharacterized protein</fullName>
    </submittedName>
</protein>
<comment type="caution">
    <text evidence="1">The sequence shown here is derived from an EMBL/GenBank/DDBJ whole genome shotgun (WGS) entry which is preliminary data.</text>
</comment>
<accession>A0AAW2QHK5</accession>
<reference evidence="1" key="2">
    <citation type="journal article" date="2024" name="Plant">
        <title>Genomic evolution and insights into agronomic trait innovations of Sesamum species.</title>
        <authorList>
            <person name="Miao H."/>
            <person name="Wang L."/>
            <person name="Qu L."/>
            <person name="Liu H."/>
            <person name="Sun Y."/>
            <person name="Le M."/>
            <person name="Wang Q."/>
            <person name="Wei S."/>
            <person name="Zheng Y."/>
            <person name="Lin W."/>
            <person name="Duan Y."/>
            <person name="Cao H."/>
            <person name="Xiong S."/>
            <person name="Wang X."/>
            <person name="Wei L."/>
            <person name="Li C."/>
            <person name="Ma Q."/>
            <person name="Ju M."/>
            <person name="Zhao R."/>
            <person name="Li G."/>
            <person name="Mu C."/>
            <person name="Tian Q."/>
            <person name="Mei H."/>
            <person name="Zhang T."/>
            <person name="Gao T."/>
            <person name="Zhang H."/>
        </authorList>
    </citation>
    <scope>NUCLEOTIDE SEQUENCE</scope>
    <source>
        <strain evidence="1">G02</strain>
    </source>
</reference>
<proteinExistence type="predicted"/>
<evidence type="ECO:0000313" key="1">
    <source>
        <dbReference type="EMBL" id="KAL0367288.1"/>
    </source>
</evidence>
<organism evidence="1">
    <name type="scientific">Sesamum radiatum</name>
    <name type="common">Black benniseed</name>
    <dbReference type="NCBI Taxonomy" id="300843"/>
    <lineage>
        <taxon>Eukaryota</taxon>
        <taxon>Viridiplantae</taxon>
        <taxon>Streptophyta</taxon>
        <taxon>Embryophyta</taxon>
        <taxon>Tracheophyta</taxon>
        <taxon>Spermatophyta</taxon>
        <taxon>Magnoliopsida</taxon>
        <taxon>eudicotyledons</taxon>
        <taxon>Gunneridae</taxon>
        <taxon>Pentapetalae</taxon>
        <taxon>asterids</taxon>
        <taxon>lamiids</taxon>
        <taxon>Lamiales</taxon>
        <taxon>Pedaliaceae</taxon>
        <taxon>Sesamum</taxon>
    </lineage>
</organism>
<name>A0AAW2QHK5_SESRA</name>